<dbReference type="PANTHER" id="PTHR34296:SF2">
    <property type="entry name" value="ABC TRANSPORTER GUANOSINE-BINDING PROTEIN NUPN"/>
    <property type="match status" value="1"/>
</dbReference>
<dbReference type="Gene3D" id="3.40.50.2300">
    <property type="match status" value="2"/>
</dbReference>
<keyword evidence="10" id="KW-1185">Reference proteome</keyword>
<evidence type="ECO:0000256" key="2">
    <source>
        <dbReference type="ARBA" id="ARBA00008610"/>
    </source>
</evidence>
<keyword evidence="3" id="KW-1003">Cell membrane</keyword>
<protein>
    <recommendedName>
        <fullName evidence="8">ABC transporter substrate-binding protein PnrA-like domain-containing protein</fullName>
    </recommendedName>
</protein>
<feature type="signal peptide" evidence="7">
    <location>
        <begin position="1"/>
        <end position="23"/>
    </location>
</feature>
<gene>
    <name evidence="9" type="ORF">GCM10010517_41740</name>
</gene>
<keyword evidence="5" id="KW-0472">Membrane</keyword>
<sequence length="348" mass="35188">MRTTPTLPALAATGVLLSLALTACGGSGSGTGGTAEAAPGKSVILITPNPVGTNSFLQLGVKGAEAAAKEIGAAFTLYESKDPNSIAQNVDAAVRAKPTVIIGISFSFDDIFATVPKQHPDRQFLQVDSCAKTPAPNLTCVSFKEHEAAYLAGVEAGLLTRSGQLGVVAALDSPFIHRWIDPFFTGARSVNPKAVGTPLYVGGNNPFSDPVRAKSQAQTLTGRGADIVAAAASGGNQGVFEAVAAAKAKSFGVDVNQCPQSPGTIIDNILKHVDVAEAAAIKDIAAGKAGGVKVYGLAEGGVGVTALEDDLAASQCTVAASPEVVAKVREVRDDIVSGKITVTDPLAG</sequence>
<name>A0ABN3W0E1_9ACTN</name>
<feature type="chain" id="PRO_5045515957" description="ABC transporter substrate-binding protein PnrA-like domain-containing protein" evidence="7">
    <location>
        <begin position="24"/>
        <end position="348"/>
    </location>
</feature>
<feature type="domain" description="ABC transporter substrate-binding protein PnrA-like" evidence="8">
    <location>
        <begin position="42"/>
        <end position="311"/>
    </location>
</feature>
<evidence type="ECO:0000256" key="6">
    <source>
        <dbReference type="ARBA" id="ARBA00023288"/>
    </source>
</evidence>
<evidence type="ECO:0000256" key="5">
    <source>
        <dbReference type="ARBA" id="ARBA00023136"/>
    </source>
</evidence>
<dbReference type="RefSeq" id="WP_344973990.1">
    <property type="nucleotide sequence ID" value="NZ_BAAAVI010000029.1"/>
</dbReference>
<dbReference type="InterPro" id="IPR050957">
    <property type="entry name" value="BMP_lipoprotein"/>
</dbReference>
<keyword evidence="4 7" id="KW-0732">Signal</keyword>
<organism evidence="9 10">
    <name type="scientific">Streptosporangium fragile</name>
    <dbReference type="NCBI Taxonomy" id="46186"/>
    <lineage>
        <taxon>Bacteria</taxon>
        <taxon>Bacillati</taxon>
        <taxon>Actinomycetota</taxon>
        <taxon>Actinomycetes</taxon>
        <taxon>Streptosporangiales</taxon>
        <taxon>Streptosporangiaceae</taxon>
        <taxon>Streptosporangium</taxon>
    </lineage>
</organism>
<dbReference type="EMBL" id="BAAAVI010000029">
    <property type="protein sequence ID" value="GAA2879444.1"/>
    <property type="molecule type" value="Genomic_DNA"/>
</dbReference>
<dbReference type="Pfam" id="PF02608">
    <property type="entry name" value="Bmp"/>
    <property type="match status" value="1"/>
</dbReference>
<evidence type="ECO:0000256" key="3">
    <source>
        <dbReference type="ARBA" id="ARBA00022475"/>
    </source>
</evidence>
<evidence type="ECO:0000259" key="8">
    <source>
        <dbReference type="Pfam" id="PF02608"/>
    </source>
</evidence>
<accession>A0ABN3W0E1</accession>
<dbReference type="InterPro" id="IPR028082">
    <property type="entry name" value="Peripla_BP_I"/>
</dbReference>
<evidence type="ECO:0000313" key="10">
    <source>
        <dbReference type="Proteomes" id="UP001500831"/>
    </source>
</evidence>
<dbReference type="PANTHER" id="PTHR34296">
    <property type="entry name" value="TRANSCRIPTIONAL ACTIVATOR PROTEIN MED"/>
    <property type="match status" value="1"/>
</dbReference>
<dbReference type="CDD" id="cd06354">
    <property type="entry name" value="PBP1_PrnA-like"/>
    <property type="match status" value="1"/>
</dbReference>
<keyword evidence="6" id="KW-0449">Lipoprotein</keyword>
<evidence type="ECO:0000256" key="4">
    <source>
        <dbReference type="ARBA" id="ARBA00022729"/>
    </source>
</evidence>
<comment type="similarity">
    <text evidence="2">Belongs to the BMP lipoprotein family.</text>
</comment>
<dbReference type="SUPFAM" id="SSF53822">
    <property type="entry name" value="Periplasmic binding protein-like I"/>
    <property type="match status" value="1"/>
</dbReference>
<dbReference type="Proteomes" id="UP001500831">
    <property type="component" value="Unassembled WGS sequence"/>
</dbReference>
<proteinExistence type="inferred from homology"/>
<dbReference type="InterPro" id="IPR003760">
    <property type="entry name" value="PnrA-like"/>
</dbReference>
<comment type="caution">
    <text evidence="9">The sequence shown here is derived from an EMBL/GenBank/DDBJ whole genome shotgun (WGS) entry which is preliminary data.</text>
</comment>
<evidence type="ECO:0000313" key="9">
    <source>
        <dbReference type="EMBL" id="GAA2879444.1"/>
    </source>
</evidence>
<evidence type="ECO:0000256" key="7">
    <source>
        <dbReference type="SAM" id="SignalP"/>
    </source>
</evidence>
<evidence type="ECO:0000256" key="1">
    <source>
        <dbReference type="ARBA" id="ARBA00004193"/>
    </source>
</evidence>
<dbReference type="PROSITE" id="PS51257">
    <property type="entry name" value="PROKAR_LIPOPROTEIN"/>
    <property type="match status" value="1"/>
</dbReference>
<reference evidence="9 10" key="1">
    <citation type="journal article" date="2019" name="Int. J. Syst. Evol. Microbiol.">
        <title>The Global Catalogue of Microorganisms (GCM) 10K type strain sequencing project: providing services to taxonomists for standard genome sequencing and annotation.</title>
        <authorList>
            <consortium name="The Broad Institute Genomics Platform"/>
            <consortium name="The Broad Institute Genome Sequencing Center for Infectious Disease"/>
            <person name="Wu L."/>
            <person name="Ma J."/>
        </authorList>
    </citation>
    <scope>NUCLEOTIDE SEQUENCE [LARGE SCALE GENOMIC DNA]</scope>
    <source>
        <strain evidence="9 10">JCM 6242</strain>
    </source>
</reference>
<comment type="subcellular location">
    <subcellularLocation>
        <location evidence="1">Cell membrane</location>
        <topology evidence="1">Lipid-anchor</topology>
    </subcellularLocation>
</comment>